<evidence type="ECO:0000313" key="2">
    <source>
        <dbReference type="Proteomes" id="UP001189429"/>
    </source>
</evidence>
<accession>A0ABN9QFF6</accession>
<name>A0ABN9QFF6_9DINO</name>
<organism evidence="1 2">
    <name type="scientific">Prorocentrum cordatum</name>
    <dbReference type="NCBI Taxonomy" id="2364126"/>
    <lineage>
        <taxon>Eukaryota</taxon>
        <taxon>Sar</taxon>
        <taxon>Alveolata</taxon>
        <taxon>Dinophyceae</taxon>
        <taxon>Prorocentrales</taxon>
        <taxon>Prorocentraceae</taxon>
        <taxon>Prorocentrum</taxon>
    </lineage>
</organism>
<sequence>MKKTTQSQTNWWANINDMFNRRYLGIGNCSIVVDRESSTVHLRPHNISGARLTICLRDTTNINPATDSVTSRRHAAIKATIDGTQICPRPTQYLPGAPE</sequence>
<dbReference type="EMBL" id="CAUYUJ010003048">
    <property type="protein sequence ID" value="CAK0803611.1"/>
    <property type="molecule type" value="Genomic_DNA"/>
</dbReference>
<reference evidence="1" key="1">
    <citation type="submission" date="2023-10" db="EMBL/GenBank/DDBJ databases">
        <authorList>
            <person name="Chen Y."/>
            <person name="Shah S."/>
            <person name="Dougan E. K."/>
            <person name="Thang M."/>
            <person name="Chan C."/>
        </authorList>
    </citation>
    <scope>NUCLEOTIDE SEQUENCE [LARGE SCALE GENOMIC DNA]</scope>
</reference>
<evidence type="ECO:0008006" key="3">
    <source>
        <dbReference type="Google" id="ProtNLM"/>
    </source>
</evidence>
<proteinExistence type="predicted"/>
<protein>
    <recommendedName>
        <fullName evidence="3">FHA domain-containing protein</fullName>
    </recommendedName>
</protein>
<gene>
    <name evidence="1" type="ORF">PCOR1329_LOCUS10718</name>
</gene>
<keyword evidence="2" id="KW-1185">Reference proteome</keyword>
<comment type="caution">
    <text evidence="1">The sequence shown here is derived from an EMBL/GenBank/DDBJ whole genome shotgun (WGS) entry which is preliminary data.</text>
</comment>
<evidence type="ECO:0000313" key="1">
    <source>
        <dbReference type="EMBL" id="CAK0803611.1"/>
    </source>
</evidence>
<dbReference type="Proteomes" id="UP001189429">
    <property type="component" value="Unassembled WGS sequence"/>
</dbReference>